<dbReference type="AlphaFoldDB" id="D1B8J5"/>
<keyword evidence="3" id="KW-1185">Reference proteome</keyword>
<dbReference type="PROSITE" id="PS50851">
    <property type="entry name" value="CHEW"/>
    <property type="match status" value="1"/>
</dbReference>
<dbReference type="InterPro" id="IPR002545">
    <property type="entry name" value="CheW-lke_dom"/>
</dbReference>
<dbReference type="eggNOG" id="COG0835">
    <property type="taxonomic scope" value="Bacteria"/>
</dbReference>
<organism evidence="2 3">
    <name type="scientific">Thermanaerovibrio acidaminovorans (strain ATCC 49978 / DSM 6589 / Su883)</name>
    <name type="common">Selenomonas acidaminovorans</name>
    <dbReference type="NCBI Taxonomy" id="525903"/>
    <lineage>
        <taxon>Bacteria</taxon>
        <taxon>Thermotogati</taxon>
        <taxon>Synergistota</taxon>
        <taxon>Synergistia</taxon>
        <taxon>Synergistales</taxon>
        <taxon>Synergistaceae</taxon>
        <taxon>Thermanaerovibrio</taxon>
    </lineage>
</organism>
<gene>
    <name evidence="2" type="ordered locus">Taci_0361</name>
</gene>
<sequence>MTRYMVLAVGARRLAVPLDMVIRALPAAALSPEGRCGTVAGTLKVGSQVIPVADPRGPMEQDAKEMKTSDAIVLVTTDRGTVGLWVDQVEGIFEPLSQAQSPGGLVIQYGHERDQMATVLNPGDLLG</sequence>
<dbReference type="Proteomes" id="UP000002030">
    <property type="component" value="Chromosome"/>
</dbReference>
<dbReference type="STRING" id="525903.Taci_0361"/>
<dbReference type="OrthoDB" id="6156at2"/>
<dbReference type="Pfam" id="PF01584">
    <property type="entry name" value="CheW"/>
    <property type="match status" value="1"/>
</dbReference>
<protein>
    <submittedName>
        <fullName evidence="2">CheW protein</fullName>
    </submittedName>
</protein>
<dbReference type="EnsemblBacteria" id="ACZ18598">
    <property type="protein sequence ID" value="ACZ18598"/>
    <property type="gene ID" value="Taci_0361"/>
</dbReference>
<reference evidence="2 3" key="1">
    <citation type="journal article" date="2009" name="Stand. Genomic Sci.">
        <title>Complete genome sequence of Thermanaerovibrio acidaminovorans type strain (Su883).</title>
        <authorList>
            <person name="Chovatia M."/>
            <person name="Sikorski J."/>
            <person name="Schroder M."/>
            <person name="Lapidus A."/>
            <person name="Nolan M."/>
            <person name="Tice H."/>
            <person name="Glavina Del Rio T."/>
            <person name="Copeland A."/>
            <person name="Cheng J.F."/>
            <person name="Lucas S."/>
            <person name="Chen F."/>
            <person name="Bruce D."/>
            <person name="Goodwin L."/>
            <person name="Pitluck S."/>
            <person name="Ivanova N."/>
            <person name="Mavromatis K."/>
            <person name="Ovchinnikova G."/>
            <person name="Pati A."/>
            <person name="Chen A."/>
            <person name="Palaniappan K."/>
            <person name="Land M."/>
            <person name="Hauser L."/>
            <person name="Chang Y.J."/>
            <person name="Jeffries C.D."/>
            <person name="Chain P."/>
            <person name="Saunders E."/>
            <person name="Detter J.C."/>
            <person name="Brettin T."/>
            <person name="Rohde M."/>
            <person name="Goker M."/>
            <person name="Spring S."/>
            <person name="Bristow J."/>
            <person name="Markowitz V."/>
            <person name="Hugenholtz P."/>
            <person name="Kyrpides N.C."/>
            <person name="Klenk H.P."/>
            <person name="Eisen J.A."/>
        </authorList>
    </citation>
    <scope>NUCLEOTIDE SEQUENCE [LARGE SCALE GENOMIC DNA]</scope>
    <source>
        <strain evidence="3">ATCC 49978 / DSM 6589 / Su883</strain>
    </source>
</reference>
<dbReference type="GO" id="GO:0006935">
    <property type="term" value="P:chemotaxis"/>
    <property type="evidence" value="ECO:0007669"/>
    <property type="project" value="InterPro"/>
</dbReference>
<dbReference type="Gene3D" id="2.40.50.180">
    <property type="entry name" value="CheA-289, Domain 4"/>
    <property type="match status" value="1"/>
</dbReference>
<evidence type="ECO:0000313" key="2">
    <source>
        <dbReference type="EMBL" id="ACZ18598.1"/>
    </source>
</evidence>
<evidence type="ECO:0000313" key="3">
    <source>
        <dbReference type="Proteomes" id="UP000002030"/>
    </source>
</evidence>
<evidence type="ECO:0000259" key="1">
    <source>
        <dbReference type="PROSITE" id="PS50851"/>
    </source>
</evidence>
<dbReference type="SUPFAM" id="SSF50341">
    <property type="entry name" value="CheW-like"/>
    <property type="match status" value="1"/>
</dbReference>
<dbReference type="GO" id="GO:0007165">
    <property type="term" value="P:signal transduction"/>
    <property type="evidence" value="ECO:0007669"/>
    <property type="project" value="InterPro"/>
</dbReference>
<proteinExistence type="predicted"/>
<dbReference type="EMBL" id="CP001818">
    <property type="protein sequence ID" value="ACZ18598.1"/>
    <property type="molecule type" value="Genomic_DNA"/>
</dbReference>
<dbReference type="KEGG" id="tai:Taci_0361"/>
<dbReference type="InterPro" id="IPR036061">
    <property type="entry name" value="CheW-like_dom_sf"/>
</dbReference>
<dbReference type="HOGENOM" id="CLU_1969473_0_0_0"/>
<name>D1B8J5_THEAS</name>
<accession>D1B8J5</accession>
<feature type="domain" description="CheW-like" evidence="1">
    <location>
        <begin position="1"/>
        <end position="127"/>
    </location>
</feature>
<dbReference type="RefSeq" id="WP_012869114.1">
    <property type="nucleotide sequence ID" value="NC_013522.1"/>
</dbReference>